<name>A0ACB5T142_AMBMO</name>
<sequence>MKKYIKARNYRSIPVGYSAADVSQVRGELADYLNCGNDSDARIDMLGVNDYSWCGQSSFTVSGYKEKVALYDGFSVPIFLSEFGCNEVASSRPFTEIGSIYSTQMSGVFSGGLVYEYSEEGSKYGLVKIDGDSVSTLTDFDNLKKEYASTSDPTGDAGYTEDNDFSECPTGWNFSITVPDTPKAAEDFFKNGVDADAANGFDADTQGSCDDDSYEVSTTVGGSSSNSSKTSATASGSSAKTALSSSGSASASASASSSSKGIAPQIDVVKYSWTTAFLVIAAGFFM</sequence>
<keyword evidence="2" id="KW-1185">Reference proteome</keyword>
<reference evidence="1" key="1">
    <citation type="submission" date="2023-04" db="EMBL/GenBank/DDBJ databases">
        <title>Ambrosiozyma monospora NBRC 10751.</title>
        <authorList>
            <person name="Ichikawa N."/>
            <person name="Sato H."/>
            <person name="Tonouchi N."/>
        </authorList>
    </citation>
    <scope>NUCLEOTIDE SEQUENCE</scope>
    <source>
        <strain evidence="1">NBRC 10751</strain>
    </source>
</reference>
<evidence type="ECO:0000313" key="2">
    <source>
        <dbReference type="Proteomes" id="UP001165064"/>
    </source>
</evidence>
<proteinExistence type="predicted"/>
<dbReference type="EMBL" id="BSXS01002287">
    <property type="protein sequence ID" value="GME78690.1"/>
    <property type="molecule type" value="Genomic_DNA"/>
</dbReference>
<comment type="caution">
    <text evidence="1">The sequence shown here is derived from an EMBL/GenBank/DDBJ whole genome shotgun (WGS) entry which is preliminary data.</text>
</comment>
<dbReference type="Proteomes" id="UP001165064">
    <property type="component" value="Unassembled WGS sequence"/>
</dbReference>
<organism evidence="1 2">
    <name type="scientific">Ambrosiozyma monospora</name>
    <name type="common">Yeast</name>
    <name type="synonym">Endomycopsis monosporus</name>
    <dbReference type="NCBI Taxonomy" id="43982"/>
    <lineage>
        <taxon>Eukaryota</taxon>
        <taxon>Fungi</taxon>
        <taxon>Dikarya</taxon>
        <taxon>Ascomycota</taxon>
        <taxon>Saccharomycotina</taxon>
        <taxon>Pichiomycetes</taxon>
        <taxon>Pichiales</taxon>
        <taxon>Pichiaceae</taxon>
        <taxon>Ambrosiozyma</taxon>
    </lineage>
</organism>
<protein>
    <submittedName>
        <fullName evidence="1">Unnamed protein product</fullName>
    </submittedName>
</protein>
<accession>A0ACB5T142</accession>
<gene>
    <name evidence="1" type="ORF">Amon02_000356400</name>
</gene>
<evidence type="ECO:0000313" key="1">
    <source>
        <dbReference type="EMBL" id="GME78690.1"/>
    </source>
</evidence>